<accession>A3DEK5</accession>
<evidence type="ECO:0008006" key="3">
    <source>
        <dbReference type="Google" id="ProtNLM"/>
    </source>
</evidence>
<dbReference type="KEGG" id="cth:Cthe_1152"/>
<dbReference type="EMBL" id="CP000568">
    <property type="protein sequence ID" value="ABN52384.1"/>
    <property type="molecule type" value="Genomic_DNA"/>
</dbReference>
<dbReference type="Proteomes" id="UP000002145">
    <property type="component" value="Chromosome"/>
</dbReference>
<gene>
    <name evidence="1" type="ordered locus">Cthe_1152</name>
</gene>
<evidence type="ECO:0000313" key="2">
    <source>
        <dbReference type="Proteomes" id="UP000002145"/>
    </source>
</evidence>
<dbReference type="GeneID" id="35804945"/>
<evidence type="ECO:0000313" key="1">
    <source>
        <dbReference type="EMBL" id="ABN52384.1"/>
    </source>
</evidence>
<protein>
    <recommendedName>
        <fullName evidence="3">GIY-YIG domain-containing protein</fullName>
    </recommendedName>
</protein>
<reference evidence="2" key="1">
    <citation type="submission" date="2007-02" db="EMBL/GenBank/DDBJ databases">
        <title>Complete sequence of Clostridium thermocellum ATCC 27405.</title>
        <authorList>
            <consortium name="US DOE Joint Genome Institute"/>
            <person name="Copeland A."/>
            <person name="Lucas S."/>
            <person name="Lapidus A."/>
            <person name="Barry K."/>
            <person name="Detter J.C."/>
            <person name="Glavina del Rio T."/>
            <person name="Hammon N."/>
            <person name="Israni S."/>
            <person name="Dalin E."/>
            <person name="Tice H."/>
            <person name="Pitluck S."/>
            <person name="Chertkov O."/>
            <person name="Brettin T."/>
            <person name="Bruce D."/>
            <person name="Han C."/>
            <person name="Tapia R."/>
            <person name="Gilna P."/>
            <person name="Schmutz J."/>
            <person name="Larimer F."/>
            <person name="Land M."/>
            <person name="Hauser L."/>
            <person name="Kyrpides N."/>
            <person name="Mikhailova N."/>
            <person name="Wu J.H.D."/>
            <person name="Newcomb M."/>
            <person name="Richardson P."/>
        </authorList>
    </citation>
    <scope>NUCLEOTIDE SEQUENCE [LARGE SCALE GENOMIC DNA]</scope>
    <source>
        <strain evidence="2">ATCC 27405 / DSM 1237 / JCM 9322 / NBRC 103400 / NCIMB 10682 / NRRL B-4536 / VPI 7372</strain>
    </source>
</reference>
<dbReference type="AlphaFoldDB" id="A3DEK5"/>
<name>A3DEK5_ACET2</name>
<sequence length="212" mass="25090">MENMKISVVIHKQLPARDVLNETSWRTNYNYFNEGKRKNGIYFYLYNNSKIPYYIGMSAANILGRVWDELNDYRNGEYYLPKDPDKLSTLECFESVSSPETFFIPGHYNKDDKSFQDALNIMLDNTKIIFSYLDTNPQVDDEEMKYVIYNIEAFFQKNIVDAKKLQPKWIGDEGRGFFKKQKYNYIIDIVFEDPNLENILDTELLLGKKRLS</sequence>
<organism evidence="1 2">
    <name type="scientific">Acetivibrio thermocellus (strain ATCC 27405 / DSM 1237 / JCM 9322 / NBRC 103400 / NCIMB 10682 / NRRL B-4536 / VPI 7372)</name>
    <name type="common">Clostridium thermocellum</name>
    <dbReference type="NCBI Taxonomy" id="203119"/>
    <lineage>
        <taxon>Bacteria</taxon>
        <taxon>Bacillati</taxon>
        <taxon>Bacillota</taxon>
        <taxon>Clostridia</taxon>
        <taxon>Eubacteriales</taxon>
        <taxon>Oscillospiraceae</taxon>
        <taxon>Acetivibrio</taxon>
    </lineage>
</organism>
<proteinExistence type="predicted"/>
<dbReference type="RefSeq" id="WP_011838008.1">
    <property type="nucleotide sequence ID" value="NC_009012.1"/>
</dbReference>
<keyword evidence="2" id="KW-1185">Reference proteome</keyword>
<dbReference type="HOGENOM" id="CLU_1298030_0_0_9"/>
<reference evidence="1 2" key="2">
    <citation type="journal article" date="2013" name="Biotechnol. Biofuels">
        <title>Global transcriptome analysis of Clostridium thermocellum ATCC 27405 during growth on dilute acid pretreated Populus and switchgrass.</title>
        <authorList>
            <person name="Wilson C.M."/>
            <person name="Rodriguez M.Jr."/>
            <person name="Johnson C.M."/>
            <person name="Martin S.L."/>
            <person name="Chu T.M."/>
            <person name="Wolfinger R.D."/>
            <person name="Hauser L.J."/>
            <person name="Land M.L."/>
            <person name="Klingeman D.M."/>
            <person name="Syed M.H."/>
            <person name="Ragauskas A.J."/>
            <person name="Tschaplinski T.J."/>
            <person name="Mielenz J.R."/>
            <person name="Brown S.D."/>
        </authorList>
    </citation>
    <scope>NUCLEOTIDE SEQUENCE [LARGE SCALE GENOMIC DNA]</scope>
    <source>
        <strain evidence="2">ATCC 27405 / DSM 1237 / JCM 9322 / NBRC 103400 / NCIMB 10682 / NRRL B-4536 / VPI 7372</strain>
    </source>
</reference>